<name>A0ABS5AG12_9PSEU</name>
<dbReference type="InterPro" id="IPR029000">
    <property type="entry name" value="Cyclophilin-like_dom_sf"/>
</dbReference>
<dbReference type="PANTHER" id="PTHR45625">
    <property type="entry name" value="PEPTIDYL-PROLYL CIS-TRANS ISOMERASE-RELATED"/>
    <property type="match status" value="1"/>
</dbReference>
<keyword evidence="3 5" id="KW-0697">Rotamase</keyword>
<reference evidence="7 8" key="1">
    <citation type="submission" date="2021-03" db="EMBL/GenBank/DDBJ databases">
        <title>Sequencing the genomes of 1000 actinobacteria strains.</title>
        <authorList>
            <person name="Klenk H.-P."/>
        </authorList>
    </citation>
    <scope>NUCLEOTIDE SEQUENCE [LARGE SCALE GENOMIC DNA]</scope>
    <source>
        <strain evidence="7 8">DSM 44580</strain>
    </source>
</reference>
<keyword evidence="8" id="KW-1185">Reference proteome</keyword>
<proteinExistence type="inferred from homology"/>
<keyword evidence="4 5" id="KW-0413">Isomerase</keyword>
<dbReference type="PROSITE" id="PS50072">
    <property type="entry name" value="CSA_PPIASE_2"/>
    <property type="match status" value="1"/>
</dbReference>
<comment type="caution">
    <text evidence="7">The sequence shown here is derived from an EMBL/GenBank/DDBJ whole genome shotgun (WGS) entry which is preliminary data.</text>
</comment>
<feature type="domain" description="PPIase cyclophilin-type" evidence="6">
    <location>
        <begin position="14"/>
        <end position="180"/>
    </location>
</feature>
<evidence type="ECO:0000256" key="4">
    <source>
        <dbReference type="ARBA" id="ARBA00023235"/>
    </source>
</evidence>
<evidence type="ECO:0000313" key="7">
    <source>
        <dbReference type="EMBL" id="MBP2475513.1"/>
    </source>
</evidence>
<evidence type="ECO:0000313" key="8">
    <source>
        <dbReference type="Proteomes" id="UP001519363"/>
    </source>
</evidence>
<organism evidence="7 8">
    <name type="scientific">Crossiella equi</name>
    <dbReference type="NCBI Taxonomy" id="130796"/>
    <lineage>
        <taxon>Bacteria</taxon>
        <taxon>Bacillati</taxon>
        <taxon>Actinomycetota</taxon>
        <taxon>Actinomycetes</taxon>
        <taxon>Pseudonocardiales</taxon>
        <taxon>Pseudonocardiaceae</taxon>
        <taxon>Crossiella</taxon>
    </lineage>
</organism>
<dbReference type="Proteomes" id="UP001519363">
    <property type="component" value="Unassembled WGS sequence"/>
</dbReference>
<comment type="similarity">
    <text evidence="2 5">Belongs to the cyclophilin-type PPIase family.</text>
</comment>
<dbReference type="InterPro" id="IPR024936">
    <property type="entry name" value="Cyclophilin-type_PPIase"/>
</dbReference>
<dbReference type="PANTHER" id="PTHR45625:SF4">
    <property type="entry name" value="PEPTIDYLPROLYL ISOMERASE DOMAIN AND WD REPEAT-CONTAINING PROTEIN 1"/>
    <property type="match status" value="1"/>
</dbReference>
<dbReference type="InterPro" id="IPR002130">
    <property type="entry name" value="Cyclophilin-type_PPIase_dom"/>
</dbReference>
<dbReference type="CDD" id="cd00317">
    <property type="entry name" value="cyclophilin"/>
    <property type="match status" value="1"/>
</dbReference>
<dbReference type="GO" id="GO:0003755">
    <property type="term" value="F:peptidyl-prolyl cis-trans isomerase activity"/>
    <property type="evidence" value="ECO:0007669"/>
    <property type="project" value="UniProtKB-EC"/>
</dbReference>
<evidence type="ECO:0000256" key="1">
    <source>
        <dbReference type="ARBA" id="ARBA00002388"/>
    </source>
</evidence>
<accession>A0ABS5AG12</accession>
<dbReference type="EC" id="5.2.1.8" evidence="5"/>
<dbReference type="EMBL" id="JAGIOO010000001">
    <property type="protein sequence ID" value="MBP2475513.1"/>
    <property type="molecule type" value="Genomic_DNA"/>
</dbReference>
<evidence type="ECO:0000256" key="3">
    <source>
        <dbReference type="ARBA" id="ARBA00023110"/>
    </source>
</evidence>
<dbReference type="Gene3D" id="2.40.100.10">
    <property type="entry name" value="Cyclophilin-like"/>
    <property type="match status" value="1"/>
</dbReference>
<dbReference type="InterPro" id="IPR044666">
    <property type="entry name" value="Cyclophilin_A-like"/>
</dbReference>
<evidence type="ECO:0000256" key="5">
    <source>
        <dbReference type="RuleBase" id="RU363019"/>
    </source>
</evidence>
<gene>
    <name evidence="7" type="ORF">JOF53_004385</name>
</gene>
<evidence type="ECO:0000256" key="2">
    <source>
        <dbReference type="ARBA" id="ARBA00007365"/>
    </source>
</evidence>
<dbReference type="RefSeq" id="WP_086782281.1">
    <property type="nucleotide sequence ID" value="NZ_JAGIOO010000001.1"/>
</dbReference>
<evidence type="ECO:0000259" key="6">
    <source>
        <dbReference type="PROSITE" id="PS50072"/>
    </source>
</evidence>
<dbReference type="SUPFAM" id="SSF50891">
    <property type="entry name" value="Cyclophilin-like"/>
    <property type="match status" value="1"/>
</dbReference>
<comment type="catalytic activity">
    <reaction evidence="5">
        <text>[protein]-peptidylproline (omega=180) = [protein]-peptidylproline (omega=0)</text>
        <dbReference type="Rhea" id="RHEA:16237"/>
        <dbReference type="Rhea" id="RHEA-COMP:10747"/>
        <dbReference type="Rhea" id="RHEA-COMP:10748"/>
        <dbReference type="ChEBI" id="CHEBI:83833"/>
        <dbReference type="ChEBI" id="CHEBI:83834"/>
        <dbReference type="EC" id="5.2.1.8"/>
    </reaction>
</comment>
<dbReference type="PRINTS" id="PR00153">
    <property type="entry name" value="CSAPPISMRASE"/>
</dbReference>
<dbReference type="PIRSF" id="PIRSF001467">
    <property type="entry name" value="Peptidylpro_ismrse"/>
    <property type="match status" value="1"/>
</dbReference>
<sequence length="184" mass="19710">MAESTESLVGATVVATLHTNQGDIRLNLFPDYAPKTVKNFVGLARGTAPYTTANASGGHSGPFYDGVLIHRIIPGFMIQGGDPTGTGRGGPGYTFADEFNSELLFTKPYLLAMANTSMPASNGSQFFITVGTPRHLNMKHTIFGEVADQESRSVVDQIATTATDGDDRPMQDVVIERVSVQVER</sequence>
<protein>
    <recommendedName>
        <fullName evidence="5">Peptidyl-prolyl cis-trans isomerase</fullName>
        <shortName evidence="5">PPIase</shortName>
        <ecNumber evidence="5">5.2.1.8</ecNumber>
    </recommendedName>
</protein>
<comment type="function">
    <text evidence="1 5">PPIases accelerate the folding of proteins. It catalyzes the cis-trans isomerization of proline imidic peptide bonds in oligopeptides.</text>
</comment>
<dbReference type="Pfam" id="PF00160">
    <property type="entry name" value="Pro_isomerase"/>
    <property type="match status" value="1"/>
</dbReference>